<dbReference type="InterPro" id="IPR015915">
    <property type="entry name" value="Kelch-typ_b-propeller"/>
</dbReference>
<evidence type="ECO:0000256" key="2">
    <source>
        <dbReference type="ARBA" id="ARBA00022737"/>
    </source>
</evidence>
<feature type="coiled-coil region" evidence="3">
    <location>
        <begin position="385"/>
        <end position="412"/>
    </location>
</feature>
<dbReference type="PANTHER" id="PTHR46228:SF2">
    <property type="entry name" value="KELCH REPEAT PROTEIN (AFU_ORTHOLOGUE AFUA_4G14350)"/>
    <property type="match status" value="1"/>
</dbReference>
<protein>
    <submittedName>
        <fullName evidence="4">Uncharacterized protein</fullName>
    </submittedName>
</protein>
<evidence type="ECO:0000256" key="3">
    <source>
        <dbReference type="SAM" id="Coils"/>
    </source>
</evidence>
<dbReference type="EMBL" id="JXTI01000027">
    <property type="protein sequence ID" value="KWX14624.1"/>
    <property type="molecule type" value="Genomic_DNA"/>
</dbReference>
<dbReference type="SUPFAM" id="SSF117281">
    <property type="entry name" value="Kelch motif"/>
    <property type="match status" value="1"/>
</dbReference>
<evidence type="ECO:0000256" key="1">
    <source>
        <dbReference type="ARBA" id="ARBA00022441"/>
    </source>
</evidence>
<gene>
    <name evidence="4" type="ORF">QR46_1368</name>
</gene>
<reference evidence="4 5" key="1">
    <citation type="journal article" date="2015" name="Mol. Biochem. Parasitol.">
        <title>Identification of polymorphic genes for use in assemblage B genotyping assays through comparative genomics of multiple assemblage B Giardia duodenalis isolates.</title>
        <authorList>
            <person name="Wielinga C."/>
            <person name="Thompson R.C."/>
            <person name="Monis P."/>
            <person name="Ryan U."/>
        </authorList>
    </citation>
    <scope>NUCLEOTIDE SEQUENCE [LARGE SCALE GENOMIC DNA]</scope>
    <source>
        <strain evidence="4 5">BAH15c1</strain>
    </source>
</reference>
<name>A0A132NX39_GIAIN</name>
<dbReference type="Proteomes" id="UP000070089">
    <property type="component" value="Unassembled WGS sequence"/>
</dbReference>
<dbReference type="AlphaFoldDB" id="A0A132NX39"/>
<dbReference type="Gene3D" id="2.120.10.80">
    <property type="entry name" value="Kelch-type beta propeller"/>
    <property type="match status" value="1"/>
</dbReference>
<dbReference type="VEuPathDB" id="GiardiaDB:QR46_1368"/>
<keyword evidence="3" id="KW-0175">Coiled coil</keyword>
<dbReference type="OrthoDB" id="432528at2759"/>
<organism evidence="4 5">
    <name type="scientific">Giardia duodenalis assemblage B</name>
    <dbReference type="NCBI Taxonomy" id="1394984"/>
    <lineage>
        <taxon>Eukaryota</taxon>
        <taxon>Metamonada</taxon>
        <taxon>Diplomonadida</taxon>
        <taxon>Hexamitidae</taxon>
        <taxon>Giardiinae</taxon>
        <taxon>Giardia</taxon>
    </lineage>
</organism>
<dbReference type="PANTHER" id="PTHR46228">
    <property type="entry name" value="KELCH DOMAIN-CONTAINING PROTEIN"/>
    <property type="match status" value="1"/>
</dbReference>
<dbReference type="Pfam" id="PF24681">
    <property type="entry name" value="Kelch_KLHDC2_KLHL20_DRC7"/>
    <property type="match status" value="1"/>
</dbReference>
<keyword evidence="2" id="KW-0677">Repeat</keyword>
<comment type="caution">
    <text evidence="4">The sequence shown here is derived from an EMBL/GenBank/DDBJ whole genome shotgun (WGS) entry which is preliminary data.</text>
</comment>
<accession>A0A132NX39</accession>
<keyword evidence="1" id="KW-0880">Kelch repeat</keyword>
<evidence type="ECO:0000313" key="4">
    <source>
        <dbReference type="EMBL" id="KWX14624.1"/>
    </source>
</evidence>
<proteinExistence type="predicted"/>
<sequence>MLQTKCALCADPLPLSWLSGNLLTEDQLSIISMTDALSVQLVLIQGRGPGVKFLLKTMVCNPSIRAAELKFLQGVSTGIRSALVTFLKEESSELLFAILSSEGLRYLGTAASSEDQGEGSIAISARRHHALQRVGITEYLVVGGLLEEDYLAGRATALSDCYIINVADSSAETLAVSGPFLLPYPIAGCTISTIGQQDHFTWSQKRYILIGGYIDSTECNSHAMEYSPDEKTWMVLDLDLSPVTPRHSHTAITINDRYIVIYGGFTATRSPLYDMWVIDLETMTARQVELIPSGPALSGCTLHYNVVSDDLFFLSGRGINDNTLSFNAYVIQGFGTMIFQCFDSLASTMLYSLSTSSIQMSEAEPPKQAIEVLKYRLNTIEISYLKQLISMRQALEAERRDKQRLLAVLEKQMSLSARERRSTFVASLSKTSSMQISLSQVDFSNEKQQSSQAIVPSARNDVDPSQHLIFALVEKMSRMEQELAAISMRLDSQ</sequence>
<evidence type="ECO:0000313" key="5">
    <source>
        <dbReference type="Proteomes" id="UP000070089"/>
    </source>
</evidence>